<dbReference type="EMBL" id="CP095045">
    <property type="protein sequence ID" value="UOQ57559.1"/>
    <property type="molecule type" value="Genomic_DNA"/>
</dbReference>
<sequence length="457" mass="47039">MTSRSGRRRLRGFAGLVAVALLTGCAAGPGSGGEDLNSDEAIAALGETMHPSGDPGAWFWDAYANGLAGAYSTSDDVCGIGRELPPDLESDDVPGDIVVEARESPGSPRVVGRSLSGGAVMWEVPGSCREGAVVGDTVVVSGFGGANARGSTLVSTRTGRAIMQLPRPDDSAQPGDAVPIRWGAAEDGILDPAAPRLYAVGSDTIMSVSPPDPGAAELEAADPGADPGLPTGTLNWATAIGAEPEAVPLGDGMIGVTHRLNDRIQILDGTSGEIAVDTAVEDVHALTWLSDGYMLRENESDPAYAFYDLDGAEVERTVGDSQYGFAPGPGQGITYTIADQLAGGTTVGVDAAGRPALIEDDDRKNRLRGATVGERDLPDSIIGLRSVSRDGSLLLFSGESGAEPPLPGVESGRAVVIDQRGERVIEWPLAEQGVSVVAGYLLARDGASTHVLLPRRP</sequence>
<dbReference type="PROSITE" id="PS51257">
    <property type="entry name" value="PROKAR_LIPOPROTEIN"/>
    <property type="match status" value="1"/>
</dbReference>
<accession>A0ABY4FMR0</accession>
<keyword evidence="1" id="KW-0732">Signal</keyword>
<evidence type="ECO:0000313" key="3">
    <source>
        <dbReference type="Proteomes" id="UP000831786"/>
    </source>
</evidence>
<organism evidence="2 3">
    <name type="scientific">Leucobacter allii</name>
    <dbReference type="NCBI Taxonomy" id="2932247"/>
    <lineage>
        <taxon>Bacteria</taxon>
        <taxon>Bacillati</taxon>
        <taxon>Actinomycetota</taxon>
        <taxon>Actinomycetes</taxon>
        <taxon>Micrococcales</taxon>
        <taxon>Microbacteriaceae</taxon>
        <taxon>Leucobacter</taxon>
    </lineage>
</organism>
<evidence type="ECO:0000313" key="2">
    <source>
        <dbReference type="EMBL" id="UOQ57559.1"/>
    </source>
</evidence>
<reference evidence="2 3" key="1">
    <citation type="submission" date="2022-04" db="EMBL/GenBank/DDBJ databases">
        <title>Leucobacter sp. isolated from rhizosphere of garlic.</title>
        <authorList>
            <person name="Won M."/>
            <person name="Lee C.-M."/>
            <person name="Woen H.-Y."/>
            <person name="Kwon S.-W."/>
        </authorList>
    </citation>
    <scope>NUCLEOTIDE SEQUENCE [LARGE SCALE GENOMIC DNA]</scope>
    <source>
        <strain evidence="2 3">H21R-40</strain>
    </source>
</reference>
<feature type="chain" id="PRO_5046171691" evidence="1">
    <location>
        <begin position="27"/>
        <end position="457"/>
    </location>
</feature>
<evidence type="ECO:0000256" key="1">
    <source>
        <dbReference type="SAM" id="SignalP"/>
    </source>
</evidence>
<dbReference type="RefSeq" id="WP_244728326.1">
    <property type="nucleotide sequence ID" value="NZ_CP095045.1"/>
</dbReference>
<feature type="signal peptide" evidence="1">
    <location>
        <begin position="1"/>
        <end position="26"/>
    </location>
</feature>
<gene>
    <name evidence="2" type="ORF">MUN78_01555</name>
</gene>
<dbReference type="Proteomes" id="UP000831786">
    <property type="component" value="Chromosome"/>
</dbReference>
<protein>
    <submittedName>
        <fullName evidence="2">Uncharacterized protein</fullName>
    </submittedName>
</protein>
<proteinExistence type="predicted"/>
<keyword evidence="3" id="KW-1185">Reference proteome</keyword>
<name>A0ABY4FMR0_9MICO</name>